<keyword evidence="4" id="KW-1185">Reference proteome</keyword>
<feature type="transmembrane region" description="Helical" evidence="2">
    <location>
        <begin position="6"/>
        <end position="25"/>
    </location>
</feature>
<protein>
    <recommendedName>
        <fullName evidence="5">DUF2933 domain-containing protein</fullName>
    </recommendedName>
</protein>
<comment type="caution">
    <text evidence="3">The sequence shown here is derived from an EMBL/GenBank/DDBJ whole genome shotgun (WGS) entry which is preliminary data.</text>
</comment>
<evidence type="ECO:0000313" key="3">
    <source>
        <dbReference type="EMBL" id="MBP2348985.1"/>
    </source>
</evidence>
<evidence type="ECO:0000313" key="4">
    <source>
        <dbReference type="Proteomes" id="UP000755585"/>
    </source>
</evidence>
<evidence type="ECO:0000256" key="2">
    <source>
        <dbReference type="SAM" id="Phobius"/>
    </source>
</evidence>
<keyword evidence="2" id="KW-1133">Transmembrane helix</keyword>
<dbReference type="RefSeq" id="WP_209692223.1">
    <property type="nucleotide sequence ID" value="NZ_BAAAVU010000028.1"/>
</dbReference>
<keyword evidence="2" id="KW-0472">Membrane</keyword>
<reference evidence="3 4" key="1">
    <citation type="submission" date="2021-03" db="EMBL/GenBank/DDBJ databases">
        <title>Sequencing the genomes of 1000 actinobacteria strains.</title>
        <authorList>
            <person name="Klenk H.-P."/>
        </authorList>
    </citation>
    <scope>NUCLEOTIDE SEQUENCE [LARGE SCALE GENOMIC DNA]</scope>
    <source>
        <strain evidence="3 4">DSM 18824</strain>
    </source>
</reference>
<accession>A0ABS4UBG4</accession>
<keyword evidence="2" id="KW-0812">Transmembrane</keyword>
<organism evidence="3 4">
    <name type="scientific">Kribbella aluminosa</name>
    <dbReference type="NCBI Taxonomy" id="416017"/>
    <lineage>
        <taxon>Bacteria</taxon>
        <taxon>Bacillati</taxon>
        <taxon>Actinomycetota</taxon>
        <taxon>Actinomycetes</taxon>
        <taxon>Propionibacteriales</taxon>
        <taxon>Kribbellaceae</taxon>
        <taxon>Kribbella</taxon>
    </lineage>
</organism>
<feature type="region of interest" description="Disordered" evidence="1">
    <location>
        <begin position="55"/>
        <end position="83"/>
    </location>
</feature>
<gene>
    <name evidence="3" type="ORF">JOF29_000068</name>
</gene>
<sequence>MKELLYSLPLLACPLGMGLMMWFMMRGKKEGQAQNGAPRSAADVAADAQIASLRAELDQLQAGQRDRERPADRTTGPASTRPL</sequence>
<evidence type="ECO:0008006" key="5">
    <source>
        <dbReference type="Google" id="ProtNLM"/>
    </source>
</evidence>
<dbReference type="Proteomes" id="UP000755585">
    <property type="component" value="Unassembled WGS sequence"/>
</dbReference>
<proteinExistence type="predicted"/>
<dbReference type="EMBL" id="JAGINT010000001">
    <property type="protein sequence ID" value="MBP2348985.1"/>
    <property type="molecule type" value="Genomic_DNA"/>
</dbReference>
<name>A0ABS4UBG4_9ACTN</name>
<evidence type="ECO:0000256" key="1">
    <source>
        <dbReference type="SAM" id="MobiDB-lite"/>
    </source>
</evidence>